<keyword evidence="1" id="KW-0677">Repeat</keyword>
<reference evidence="4" key="1">
    <citation type="journal article" date="2020" name="Stud. Mycol.">
        <title>101 Dothideomycetes genomes: a test case for predicting lifestyles and emergence of pathogens.</title>
        <authorList>
            <person name="Haridas S."/>
            <person name="Albert R."/>
            <person name="Binder M."/>
            <person name="Bloem J."/>
            <person name="Labutti K."/>
            <person name="Salamov A."/>
            <person name="Andreopoulos B."/>
            <person name="Baker S."/>
            <person name="Barry K."/>
            <person name="Bills G."/>
            <person name="Bluhm B."/>
            <person name="Cannon C."/>
            <person name="Castanera R."/>
            <person name="Culley D."/>
            <person name="Daum C."/>
            <person name="Ezra D."/>
            <person name="Gonzalez J."/>
            <person name="Henrissat B."/>
            <person name="Kuo A."/>
            <person name="Liang C."/>
            <person name="Lipzen A."/>
            <person name="Lutzoni F."/>
            <person name="Magnuson J."/>
            <person name="Mondo S."/>
            <person name="Nolan M."/>
            <person name="Ohm R."/>
            <person name="Pangilinan J."/>
            <person name="Park H.-J."/>
            <person name="Ramirez L."/>
            <person name="Alfaro M."/>
            <person name="Sun H."/>
            <person name="Tritt A."/>
            <person name="Yoshinaga Y."/>
            <person name="Zwiers L.-H."/>
            <person name="Turgeon B."/>
            <person name="Goodwin S."/>
            <person name="Spatafora J."/>
            <person name="Crous P."/>
            <person name="Grigoriev I."/>
        </authorList>
    </citation>
    <scope>NUCLEOTIDE SEQUENCE</scope>
    <source>
        <strain evidence="4">CBS 207.26</strain>
    </source>
</reference>
<feature type="repeat" description="ANK" evidence="2">
    <location>
        <begin position="891"/>
        <end position="923"/>
    </location>
</feature>
<feature type="repeat" description="ANK" evidence="2">
    <location>
        <begin position="852"/>
        <end position="884"/>
    </location>
</feature>
<protein>
    <submittedName>
        <fullName evidence="4">Ankyrin</fullName>
    </submittedName>
</protein>
<dbReference type="SUPFAM" id="SSF48403">
    <property type="entry name" value="Ankyrin repeat"/>
    <property type="match status" value="1"/>
</dbReference>
<name>A0A6A6D6D1_9PEZI</name>
<feature type="domain" description="Nephrocystin 3-like N-terminal" evidence="3">
    <location>
        <begin position="54"/>
        <end position="250"/>
    </location>
</feature>
<evidence type="ECO:0000313" key="5">
    <source>
        <dbReference type="Proteomes" id="UP000800200"/>
    </source>
</evidence>
<dbReference type="PANTHER" id="PTHR10039:SF5">
    <property type="entry name" value="NACHT DOMAIN-CONTAINING PROTEIN"/>
    <property type="match status" value="1"/>
</dbReference>
<keyword evidence="2" id="KW-0040">ANK repeat</keyword>
<dbReference type="Proteomes" id="UP000800200">
    <property type="component" value="Unassembled WGS sequence"/>
</dbReference>
<dbReference type="EMBL" id="ML994752">
    <property type="protein sequence ID" value="KAF2175014.1"/>
    <property type="molecule type" value="Genomic_DNA"/>
</dbReference>
<dbReference type="Pfam" id="PF12796">
    <property type="entry name" value="Ank_2"/>
    <property type="match status" value="2"/>
</dbReference>
<evidence type="ECO:0000256" key="2">
    <source>
        <dbReference type="PROSITE-ProRule" id="PRU00023"/>
    </source>
</evidence>
<dbReference type="InterPro" id="IPR056884">
    <property type="entry name" value="NPHP3-like_N"/>
</dbReference>
<dbReference type="PANTHER" id="PTHR10039">
    <property type="entry name" value="AMELOGENIN"/>
    <property type="match status" value="1"/>
</dbReference>
<dbReference type="SMART" id="SM00248">
    <property type="entry name" value="ANK"/>
    <property type="match status" value="5"/>
</dbReference>
<dbReference type="PROSITE" id="PS50088">
    <property type="entry name" value="ANK_REPEAT"/>
    <property type="match status" value="4"/>
</dbReference>
<keyword evidence="5" id="KW-1185">Reference proteome</keyword>
<proteinExistence type="predicted"/>
<dbReference type="Pfam" id="PF24883">
    <property type="entry name" value="NPHP3_N"/>
    <property type="match status" value="2"/>
</dbReference>
<dbReference type="OrthoDB" id="5382429at2759"/>
<dbReference type="InterPro" id="IPR002110">
    <property type="entry name" value="Ankyrin_rpt"/>
</dbReference>
<accession>A0A6A6D6D1</accession>
<sequence>MQTQSGCISPNTAIQMLRSAINGLNLDQFLPMLPVLDQEKHISTIPHLDRDDPTFYWVFRNKDFSQWNSAESFQVLWLSGPPECKIHQVSSYIVGPEKNTALKTDHLVLYFFSSSATSAKQIVAAFVHTLLSQIVCCSPTDRRLLIIQSFLHSLLDEAFEKEAAPNWEKLGFNEGDSPDKNLQKLLKAPANEHLAALGAVLNEEQRGLSVVINRLDKVVHQRGESIKGVHAFVEHLQQRTSKVKILLTSRPSAEIKDPFDGLLCIEHDRERKGKPGSGKSTLTKYFGDHLLKREPAAKSSIVAKFFYSFREDQDEAFFYHRFQTEYRNQRRREPRVAWHYKSLKTVLKSLQDYPLARRLYLVIDAVDEFEENDRRDVLKLLFELCSKIKYCIAKVFVASWPVGELDLCISQSHHNFIRLQDETKRDISTFARSFLDGLNLTHVLAQATEYIVENAQGVFLWVKLVGEELETYAAEGYAEEQIFEFLQRLPMELKDFYTLMFKKMNWDKRYPTDAVKIFLFVLFGRRPFTVDELLHALGIPDYPDTEFTSSDDSFRKRIPSQRRIISCGGNFLEIKPHYSTGKTCPDSRNPQANKAAGKGTVQVIHQSVREFFLDPKRGVAISGFRICEKDAHICISITCIRYLMLCAKNSTLAETLPDVEFWTSEHFERYAQYLDKRPLANYALRYLTHHIDGCHRDANVLDITYQFIDQLAHNPAVYLLENWVSSCPDKVIQGRELIQGREQGLAARKFRNRVLHTAVRNGFSTAAETLLTVGTNVNARGNDGWTALQAAAGGGHVEVVDKLLAANANVNSVAAPYDGRTALQAAAGGGHIEVVDKLLAANADVNAAAEDRGRTALQAAAGGGHVEVVDKMLAANADVNADVNGRPGWDGGRTAPQAAAGGGHVEVVDKLLAANADVNAAAVRSGSRTALQAAEGGGHVKVVDKLKRAGAVY</sequence>
<dbReference type="SUPFAM" id="SSF52540">
    <property type="entry name" value="P-loop containing nucleoside triphosphate hydrolases"/>
    <property type="match status" value="1"/>
</dbReference>
<dbReference type="PROSITE" id="PS50297">
    <property type="entry name" value="ANK_REP_REGION"/>
    <property type="match status" value="4"/>
</dbReference>
<feature type="domain" description="Nephrocystin 3-like N-terminal" evidence="3">
    <location>
        <begin position="272"/>
        <end position="399"/>
    </location>
</feature>
<gene>
    <name evidence="4" type="ORF">K469DRAFT_684794</name>
</gene>
<dbReference type="InterPro" id="IPR036770">
    <property type="entry name" value="Ankyrin_rpt-contain_sf"/>
</dbReference>
<dbReference type="AlphaFoldDB" id="A0A6A6D6D1"/>
<evidence type="ECO:0000313" key="4">
    <source>
        <dbReference type="EMBL" id="KAF2175014.1"/>
    </source>
</evidence>
<organism evidence="4 5">
    <name type="scientific">Zopfia rhizophila CBS 207.26</name>
    <dbReference type="NCBI Taxonomy" id="1314779"/>
    <lineage>
        <taxon>Eukaryota</taxon>
        <taxon>Fungi</taxon>
        <taxon>Dikarya</taxon>
        <taxon>Ascomycota</taxon>
        <taxon>Pezizomycotina</taxon>
        <taxon>Dothideomycetes</taxon>
        <taxon>Dothideomycetes incertae sedis</taxon>
        <taxon>Zopfiaceae</taxon>
        <taxon>Zopfia</taxon>
    </lineage>
</organism>
<dbReference type="Gene3D" id="3.40.50.300">
    <property type="entry name" value="P-loop containing nucleotide triphosphate hydrolases"/>
    <property type="match status" value="1"/>
</dbReference>
<dbReference type="Gene3D" id="1.25.40.20">
    <property type="entry name" value="Ankyrin repeat-containing domain"/>
    <property type="match status" value="3"/>
</dbReference>
<feature type="repeat" description="ANK" evidence="2">
    <location>
        <begin position="818"/>
        <end position="850"/>
    </location>
</feature>
<feature type="repeat" description="ANK" evidence="2">
    <location>
        <begin position="783"/>
        <end position="815"/>
    </location>
</feature>
<dbReference type="InterPro" id="IPR027417">
    <property type="entry name" value="P-loop_NTPase"/>
</dbReference>
<evidence type="ECO:0000259" key="3">
    <source>
        <dbReference type="Pfam" id="PF24883"/>
    </source>
</evidence>
<evidence type="ECO:0000256" key="1">
    <source>
        <dbReference type="ARBA" id="ARBA00022737"/>
    </source>
</evidence>